<dbReference type="Proteomes" id="UP000748308">
    <property type="component" value="Unassembled WGS sequence"/>
</dbReference>
<evidence type="ECO:0000256" key="1">
    <source>
        <dbReference type="SAM" id="Coils"/>
    </source>
</evidence>
<sequence length="379" mass="42357">MEVVSNPEEPAHPPVTYDMKELWRLSSEAANGFLVFGLISDVEVDSLGNVYLLDTLLMTIHVLSPAGEYLRSISQEGEGPGDLRSANDLFIDSEGNALVAEYAASRLSRFSPEAIPLGTWEPARVDSALVRPYGVRLVPGGLALECRSLRPRGDRATLRYFCGLFNQDGSLQKKLFERKIELDRAKGIEFREAEAERVWCWTTDDRGGVYLAPEYSEYRILCFDNRGVLQRIIERKHRRVQRTAEEIEEELAILTAEHQAFPNASCSVESYRRAVVNLLARDDGCLWVRTAEGWAPGESGIALIVDEFQADGIFERQVKLQGRIDAREDLIRIHGDLCFRMTSSLGSYVSALSAGTDSSEHRPAGGAPEVICYQLELVR</sequence>
<evidence type="ECO:0000313" key="2">
    <source>
        <dbReference type="EMBL" id="MBM3317422.1"/>
    </source>
</evidence>
<dbReference type="AlphaFoldDB" id="A0A937XAR5"/>
<reference evidence="2" key="1">
    <citation type="submission" date="2019-03" db="EMBL/GenBank/DDBJ databases">
        <title>Lake Tanganyika Metagenome-Assembled Genomes (MAGs).</title>
        <authorList>
            <person name="Tran P."/>
        </authorList>
    </citation>
    <scope>NUCLEOTIDE SEQUENCE</scope>
    <source>
        <strain evidence="2">M_DeepCast_400m_m2_100</strain>
    </source>
</reference>
<proteinExistence type="predicted"/>
<dbReference type="Pfam" id="PF17170">
    <property type="entry name" value="DUF5128"/>
    <property type="match status" value="1"/>
</dbReference>
<protein>
    <recommendedName>
        <fullName evidence="4">6-bladed beta-propeller</fullName>
    </recommendedName>
</protein>
<dbReference type="SUPFAM" id="SSF63829">
    <property type="entry name" value="Calcium-dependent phosphotriesterase"/>
    <property type="match status" value="1"/>
</dbReference>
<evidence type="ECO:0008006" key="4">
    <source>
        <dbReference type="Google" id="ProtNLM"/>
    </source>
</evidence>
<dbReference type="EMBL" id="VGIY01000122">
    <property type="protein sequence ID" value="MBM3317422.1"/>
    <property type="molecule type" value="Genomic_DNA"/>
</dbReference>
<organism evidence="2 3">
    <name type="scientific">Eiseniibacteriota bacterium</name>
    <dbReference type="NCBI Taxonomy" id="2212470"/>
    <lineage>
        <taxon>Bacteria</taxon>
        <taxon>Candidatus Eiseniibacteriota</taxon>
    </lineage>
</organism>
<name>A0A937XAR5_UNCEI</name>
<evidence type="ECO:0000313" key="3">
    <source>
        <dbReference type="Proteomes" id="UP000748308"/>
    </source>
</evidence>
<keyword evidence="1" id="KW-0175">Coiled coil</keyword>
<dbReference type="InterPro" id="IPR011042">
    <property type="entry name" value="6-blade_b-propeller_TolB-like"/>
</dbReference>
<comment type="caution">
    <text evidence="2">The sequence shown here is derived from an EMBL/GenBank/DDBJ whole genome shotgun (WGS) entry which is preliminary data.</text>
</comment>
<dbReference type="Gene3D" id="2.120.10.30">
    <property type="entry name" value="TolB, C-terminal domain"/>
    <property type="match status" value="1"/>
</dbReference>
<gene>
    <name evidence="2" type="ORF">FJY75_06175</name>
</gene>
<accession>A0A937XAR5</accession>
<feature type="coiled-coil region" evidence="1">
    <location>
        <begin position="230"/>
        <end position="257"/>
    </location>
</feature>